<evidence type="ECO:0000313" key="2">
    <source>
        <dbReference type="Proteomes" id="UP000076078"/>
    </source>
</evidence>
<dbReference type="OrthoDB" id="13806at2759"/>
<gene>
    <name evidence="1" type="ORF">DLAC_07444</name>
</gene>
<keyword evidence="2" id="KW-1185">Reference proteome</keyword>
<reference evidence="1 2" key="1">
    <citation type="submission" date="2015-12" db="EMBL/GenBank/DDBJ databases">
        <title>Dictyostelia acquired genes for synthesis and detection of signals that induce cell-type specialization by lateral gene transfer from prokaryotes.</title>
        <authorList>
            <person name="Gloeckner G."/>
            <person name="Schaap P."/>
        </authorList>
    </citation>
    <scope>NUCLEOTIDE SEQUENCE [LARGE SCALE GENOMIC DNA]</scope>
    <source>
        <strain evidence="1 2">TK</strain>
    </source>
</reference>
<dbReference type="FunCoup" id="A0A151ZCJ7">
    <property type="interactions" value="371"/>
</dbReference>
<sequence length="137" mass="16388">MKLGFPSLFNNNKKLGKKKNDLAPLKELDESRFRVDQFISEDQFTKGKYTQHRILSVCEEGIKIITSCESDVIEELPWSLIKQFNLRENWTEWEICLKDRRKFFFKCEKAYYLHMATDHILDGLIRNNISNDFIDEF</sequence>
<protein>
    <submittedName>
        <fullName evidence="1">Uncharacterized protein</fullName>
    </submittedName>
</protein>
<comment type="caution">
    <text evidence="1">The sequence shown here is derived from an EMBL/GenBank/DDBJ whole genome shotgun (WGS) entry which is preliminary data.</text>
</comment>
<dbReference type="InParanoid" id="A0A151ZCJ7"/>
<dbReference type="AlphaFoldDB" id="A0A151ZCJ7"/>
<proteinExistence type="predicted"/>
<dbReference type="OMA" id="NWTEWEI"/>
<dbReference type="Proteomes" id="UP000076078">
    <property type="component" value="Unassembled WGS sequence"/>
</dbReference>
<organism evidence="1 2">
    <name type="scientific">Tieghemostelium lacteum</name>
    <name type="common">Slime mold</name>
    <name type="synonym">Dictyostelium lacteum</name>
    <dbReference type="NCBI Taxonomy" id="361077"/>
    <lineage>
        <taxon>Eukaryota</taxon>
        <taxon>Amoebozoa</taxon>
        <taxon>Evosea</taxon>
        <taxon>Eumycetozoa</taxon>
        <taxon>Dictyostelia</taxon>
        <taxon>Dictyosteliales</taxon>
        <taxon>Raperosteliaceae</taxon>
        <taxon>Tieghemostelium</taxon>
    </lineage>
</organism>
<dbReference type="EMBL" id="LODT01000034">
    <property type="protein sequence ID" value="KYQ91668.1"/>
    <property type="molecule type" value="Genomic_DNA"/>
</dbReference>
<accession>A0A151ZCJ7</accession>
<evidence type="ECO:0000313" key="1">
    <source>
        <dbReference type="EMBL" id="KYQ91668.1"/>
    </source>
</evidence>
<name>A0A151ZCJ7_TIELA</name>